<evidence type="ECO:0008006" key="4">
    <source>
        <dbReference type="Google" id="ProtNLM"/>
    </source>
</evidence>
<evidence type="ECO:0000256" key="1">
    <source>
        <dbReference type="SAM" id="SignalP"/>
    </source>
</evidence>
<evidence type="ECO:0000313" key="2">
    <source>
        <dbReference type="EMBL" id="GHC42072.1"/>
    </source>
</evidence>
<sequence>MTLPSFFSFSATSFLLVSSLTAVEDVPQSLDFAKSNEDSLYNGVGLEFLADSQFFTASFEPFDASLGTLVSITVRCEINGLFDGAVADGSDFAAAYGSLGGSFAMSGLTFDGTGGNQGVEAESGETLTGNFGISPYQRTLQVADAGVTYHPGLIDLFLGEEAFDFTYNSPVMIDFDSVQDLQASFNATLSITYSYEPAEPGSSPLSIVQLVRNSAEGEVMIEWNSSPDESYRVLAAERPEPNLFEVVATSVSGESGQTTRFTESVPATVAKRFYRVETVTE</sequence>
<gene>
    <name evidence="2" type="ORF">GCM10007100_03740</name>
</gene>
<evidence type="ECO:0000313" key="3">
    <source>
        <dbReference type="Proteomes" id="UP000644507"/>
    </source>
</evidence>
<name>A0A918WFR3_9BACT</name>
<protein>
    <recommendedName>
        <fullName evidence="4">Fibronectin type-III domain-containing protein</fullName>
    </recommendedName>
</protein>
<dbReference type="EMBL" id="BMXI01000001">
    <property type="protein sequence ID" value="GHC42072.1"/>
    <property type="molecule type" value="Genomic_DNA"/>
</dbReference>
<reference evidence="2" key="2">
    <citation type="submission" date="2020-09" db="EMBL/GenBank/DDBJ databases">
        <authorList>
            <person name="Sun Q."/>
            <person name="Kim S."/>
        </authorList>
    </citation>
    <scope>NUCLEOTIDE SEQUENCE</scope>
    <source>
        <strain evidence="2">KCTC 12988</strain>
    </source>
</reference>
<dbReference type="RefSeq" id="WP_189566820.1">
    <property type="nucleotide sequence ID" value="NZ_BMXI01000001.1"/>
</dbReference>
<organism evidence="2 3">
    <name type="scientific">Roseibacillus persicicus</name>
    <dbReference type="NCBI Taxonomy" id="454148"/>
    <lineage>
        <taxon>Bacteria</taxon>
        <taxon>Pseudomonadati</taxon>
        <taxon>Verrucomicrobiota</taxon>
        <taxon>Verrucomicrobiia</taxon>
        <taxon>Verrucomicrobiales</taxon>
        <taxon>Verrucomicrobiaceae</taxon>
        <taxon>Roseibacillus</taxon>
    </lineage>
</organism>
<dbReference type="AlphaFoldDB" id="A0A918WFR3"/>
<feature type="chain" id="PRO_5037598911" description="Fibronectin type-III domain-containing protein" evidence="1">
    <location>
        <begin position="23"/>
        <end position="281"/>
    </location>
</feature>
<accession>A0A918WFR3</accession>
<dbReference type="Proteomes" id="UP000644507">
    <property type="component" value="Unassembled WGS sequence"/>
</dbReference>
<keyword evidence="3" id="KW-1185">Reference proteome</keyword>
<keyword evidence="1" id="KW-0732">Signal</keyword>
<reference evidence="2" key="1">
    <citation type="journal article" date="2014" name="Int. J. Syst. Evol. Microbiol.">
        <title>Complete genome sequence of Corynebacterium casei LMG S-19264T (=DSM 44701T), isolated from a smear-ripened cheese.</title>
        <authorList>
            <consortium name="US DOE Joint Genome Institute (JGI-PGF)"/>
            <person name="Walter F."/>
            <person name="Albersmeier A."/>
            <person name="Kalinowski J."/>
            <person name="Ruckert C."/>
        </authorList>
    </citation>
    <scope>NUCLEOTIDE SEQUENCE</scope>
    <source>
        <strain evidence="2">KCTC 12988</strain>
    </source>
</reference>
<comment type="caution">
    <text evidence="2">The sequence shown here is derived from an EMBL/GenBank/DDBJ whole genome shotgun (WGS) entry which is preliminary data.</text>
</comment>
<feature type="signal peptide" evidence="1">
    <location>
        <begin position="1"/>
        <end position="22"/>
    </location>
</feature>
<proteinExistence type="predicted"/>